<gene>
    <name evidence="2" type="ORF">Pan14r_45520</name>
</gene>
<dbReference type="AlphaFoldDB" id="A0A5C5YAS9"/>
<dbReference type="Proteomes" id="UP000317238">
    <property type="component" value="Unassembled WGS sequence"/>
</dbReference>
<dbReference type="RefSeq" id="WP_146440232.1">
    <property type="nucleotide sequence ID" value="NZ_SJPL01000001.1"/>
</dbReference>
<dbReference type="EMBL" id="SJPL01000001">
    <property type="protein sequence ID" value="TWT72234.1"/>
    <property type="molecule type" value="Genomic_DNA"/>
</dbReference>
<dbReference type="OrthoDB" id="292392at2"/>
<feature type="signal peptide" evidence="1">
    <location>
        <begin position="1"/>
        <end position="22"/>
    </location>
</feature>
<evidence type="ECO:0000313" key="3">
    <source>
        <dbReference type="Proteomes" id="UP000317238"/>
    </source>
</evidence>
<keyword evidence="1" id="KW-0732">Signal</keyword>
<comment type="caution">
    <text evidence="2">The sequence shown here is derived from an EMBL/GenBank/DDBJ whole genome shotgun (WGS) entry which is preliminary data.</text>
</comment>
<organism evidence="2 3">
    <name type="scientific">Crateriforma conspicua</name>
    <dbReference type="NCBI Taxonomy" id="2527996"/>
    <lineage>
        <taxon>Bacteria</taxon>
        <taxon>Pseudomonadati</taxon>
        <taxon>Planctomycetota</taxon>
        <taxon>Planctomycetia</taxon>
        <taxon>Planctomycetales</taxon>
        <taxon>Planctomycetaceae</taxon>
        <taxon>Crateriforma</taxon>
    </lineage>
</organism>
<name>A0A5C5YAS9_9PLAN</name>
<evidence type="ECO:0000313" key="2">
    <source>
        <dbReference type="EMBL" id="TWT72234.1"/>
    </source>
</evidence>
<evidence type="ECO:0000256" key="1">
    <source>
        <dbReference type="SAM" id="SignalP"/>
    </source>
</evidence>
<accession>A0A5C5YAS9</accession>
<keyword evidence="3" id="KW-1185">Reference proteome</keyword>
<sequence precursor="true">MTRIWTLTLLALTIAPATVASANHDTPLYRAADYYRDAVREFETHSDRARYLDSYTERAIDRLNSAANLLRTAARDPRNTDRLLDRYYDVVGLQDRIEATLFSSGYADPRLSACWTDVRRAFTILSTHLELGGAYGGAVTRLPQTLDPGYAYGGYRSSSVPITPNVPQTIPVPPPISVPPITSPRTLAVPPIFSATPRGITVDDYRAYSPLDSAPRRTPSGLPQSCDRFDTRDFDYRSSLYRSSVPAPYGTRHIHAPEHSRRVTRSPAGDLITIGAQLMRLMD</sequence>
<reference evidence="2 3" key="1">
    <citation type="submission" date="2019-02" db="EMBL/GenBank/DDBJ databases">
        <title>Deep-cultivation of Planctomycetes and their phenomic and genomic characterization uncovers novel biology.</title>
        <authorList>
            <person name="Wiegand S."/>
            <person name="Jogler M."/>
            <person name="Boedeker C."/>
            <person name="Pinto D."/>
            <person name="Vollmers J."/>
            <person name="Rivas-Marin E."/>
            <person name="Kohn T."/>
            <person name="Peeters S.H."/>
            <person name="Heuer A."/>
            <person name="Rast P."/>
            <person name="Oberbeckmann S."/>
            <person name="Bunk B."/>
            <person name="Jeske O."/>
            <person name="Meyerdierks A."/>
            <person name="Storesund J.E."/>
            <person name="Kallscheuer N."/>
            <person name="Luecker S."/>
            <person name="Lage O.M."/>
            <person name="Pohl T."/>
            <person name="Merkel B.J."/>
            <person name="Hornburger P."/>
            <person name="Mueller R.-W."/>
            <person name="Bruemmer F."/>
            <person name="Labrenz M."/>
            <person name="Spormann A.M."/>
            <person name="Op Den Camp H."/>
            <person name="Overmann J."/>
            <person name="Amann R."/>
            <person name="Jetten M.S.M."/>
            <person name="Mascher T."/>
            <person name="Medema M.H."/>
            <person name="Devos D.P."/>
            <person name="Kaster A.-K."/>
            <person name="Ovreas L."/>
            <person name="Rohde M."/>
            <person name="Galperin M.Y."/>
            <person name="Jogler C."/>
        </authorList>
    </citation>
    <scope>NUCLEOTIDE SEQUENCE [LARGE SCALE GENOMIC DNA]</scope>
    <source>
        <strain evidence="2 3">Pan14r</strain>
    </source>
</reference>
<proteinExistence type="predicted"/>
<feature type="chain" id="PRO_5022754091" evidence="1">
    <location>
        <begin position="23"/>
        <end position="283"/>
    </location>
</feature>
<protein>
    <submittedName>
        <fullName evidence="2">Uncharacterized protein</fullName>
    </submittedName>
</protein>